<proteinExistence type="predicted"/>
<accession>A0ACA9N600</accession>
<feature type="non-terminal residue" evidence="1">
    <location>
        <position position="1"/>
    </location>
</feature>
<dbReference type="Proteomes" id="UP000789860">
    <property type="component" value="Unassembled WGS sequence"/>
</dbReference>
<comment type="caution">
    <text evidence="1">The sequence shown here is derived from an EMBL/GenBank/DDBJ whole genome shotgun (WGS) entry which is preliminary data.</text>
</comment>
<keyword evidence="2" id="KW-1185">Reference proteome</keyword>
<organism evidence="1 2">
    <name type="scientific">Scutellospora calospora</name>
    <dbReference type="NCBI Taxonomy" id="85575"/>
    <lineage>
        <taxon>Eukaryota</taxon>
        <taxon>Fungi</taxon>
        <taxon>Fungi incertae sedis</taxon>
        <taxon>Mucoromycota</taxon>
        <taxon>Glomeromycotina</taxon>
        <taxon>Glomeromycetes</taxon>
        <taxon>Diversisporales</taxon>
        <taxon>Gigasporaceae</taxon>
        <taxon>Scutellospora</taxon>
    </lineage>
</organism>
<evidence type="ECO:0000313" key="1">
    <source>
        <dbReference type="EMBL" id="CAG8630535.1"/>
    </source>
</evidence>
<dbReference type="EMBL" id="CAJVPM010019589">
    <property type="protein sequence ID" value="CAG8630535.1"/>
    <property type="molecule type" value="Genomic_DNA"/>
</dbReference>
<evidence type="ECO:0000313" key="2">
    <source>
        <dbReference type="Proteomes" id="UP000789860"/>
    </source>
</evidence>
<name>A0ACA9N600_9GLOM</name>
<sequence length="244" mass="27952">SLEKLLPHIGKINHPLQHIKSTNTASYKNDKLIAFNSNANNDKSILLSLDTQLKTETGIQRWRQVNRAIPIFERTHPGKIALFMFDNSSNHDSFAEDALLVSNNVNQPKGIRRVLKERNLWISGLIKRCNKCKKNKPDSNNTNCCASRILSTQPDFAVQKSRIQEVKRYARLNCNYTFKSLKKTVPKALDSVSLMKIRRFAHHSARFMSANELGLSGKAAIFAVKKYRSHRRVPEKVLEEFIHD</sequence>
<reference evidence="1" key="1">
    <citation type="submission" date="2021-06" db="EMBL/GenBank/DDBJ databases">
        <authorList>
            <person name="Kallberg Y."/>
            <person name="Tangrot J."/>
            <person name="Rosling A."/>
        </authorList>
    </citation>
    <scope>NUCLEOTIDE SEQUENCE</scope>
    <source>
        <strain evidence="1">AU212A</strain>
    </source>
</reference>
<protein>
    <submittedName>
        <fullName evidence="1">7618_t:CDS:1</fullName>
    </submittedName>
</protein>
<gene>
    <name evidence="1" type="ORF">SCALOS_LOCUS7953</name>
</gene>